<dbReference type="InterPro" id="IPR027417">
    <property type="entry name" value="P-loop_NTPase"/>
</dbReference>
<dbReference type="SUPFAM" id="SSF48403">
    <property type="entry name" value="Ankyrin repeat"/>
    <property type="match status" value="2"/>
</dbReference>
<accession>A0A0V1EWI2</accession>
<dbReference type="InterPro" id="IPR036770">
    <property type="entry name" value="Ankyrin_rpt-contain_sf"/>
</dbReference>
<keyword evidence="3 4" id="KW-0040">ANK repeat</keyword>
<feature type="repeat" description="ANK" evidence="4">
    <location>
        <begin position="667"/>
        <end position="699"/>
    </location>
</feature>
<feature type="domain" description="TANC1/2-like AAA+ ATPase lid" evidence="8">
    <location>
        <begin position="310"/>
        <end position="390"/>
    </location>
</feature>
<protein>
    <submittedName>
        <fullName evidence="10">Ankyrin repeat domain-containing protein 50</fullName>
    </submittedName>
</protein>
<keyword evidence="6" id="KW-0472">Membrane</keyword>
<dbReference type="Proteomes" id="UP000054632">
    <property type="component" value="Unassembled WGS sequence"/>
</dbReference>
<dbReference type="SMART" id="SM00248">
    <property type="entry name" value="ANK"/>
    <property type="match status" value="16"/>
</dbReference>
<evidence type="ECO:0000256" key="2">
    <source>
        <dbReference type="ARBA" id="ARBA00022737"/>
    </source>
</evidence>
<evidence type="ECO:0000259" key="8">
    <source>
        <dbReference type="Pfam" id="PF25520"/>
    </source>
</evidence>
<keyword evidence="2" id="KW-0677">Repeat</keyword>
<feature type="repeat" description="ANK" evidence="4">
    <location>
        <begin position="1003"/>
        <end position="1035"/>
    </location>
</feature>
<dbReference type="InterPro" id="IPR002110">
    <property type="entry name" value="Ankyrin_rpt"/>
</dbReference>
<keyword evidence="1" id="KW-0597">Phosphoprotein</keyword>
<dbReference type="PROSITE" id="PS50297">
    <property type="entry name" value="ANK_REP_REGION"/>
    <property type="match status" value="12"/>
</dbReference>
<dbReference type="PANTHER" id="PTHR24198">
    <property type="entry name" value="ANKYRIN REPEAT AND PROTEIN KINASE DOMAIN-CONTAINING PROTEIN"/>
    <property type="match status" value="1"/>
</dbReference>
<dbReference type="Gene3D" id="1.25.40.20">
    <property type="entry name" value="Ankyrin repeat-containing domain"/>
    <property type="match status" value="5"/>
</dbReference>
<feature type="repeat" description="ANK" evidence="4">
    <location>
        <begin position="738"/>
        <end position="770"/>
    </location>
</feature>
<dbReference type="PROSITE" id="PS50088">
    <property type="entry name" value="ANK_REPEAT"/>
    <property type="match status" value="14"/>
</dbReference>
<feature type="compositionally biased region" description="Acidic residues" evidence="5">
    <location>
        <begin position="1137"/>
        <end position="1148"/>
    </location>
</feature>
<dbReference type="Pfam" id="PF12796">
    <property type="entry name" value="Ank_2"/>
    <property type="match status" value="3"/>
</dbReference>
<evidence type="ECO:0000256" key="5">
    <source>
        <dbReference type="SAM" id="MobiDB-lite"/>
    </source>
</evidence>
<name>A0A0V1EWI2_TRIPS</name>
<dbReference type="Pfam" id="PF25520">
    <property type="entry name" value="AAA_lid_TANC1"/>
    <property type="match status" value="1"/>
</dbReference>
<evidence type="ECO:0000313" key="10">
    <source>
        <dbReference type="EMBL" id="KRY77411.1"/>
    </source>
</evidence>
<dbReference type="Pfam" id="PF00023">
    <property type="entry name" value="Ank"/>
    <property type="match status" value="2"/>
</dbReference>
<reference evidence="10 11" key="1">
    <citation type="submission" date="2015-01" db="EMBL/GenBank/DDBJ databases">
        <title>Evolution of Trichinella species and genotypes.</title>
        <authorList>
            <person name="Korhonen P.K."/>
            <person name="Edoardo P."/>
            <person name="Giuseppe L.R."/>
            <person name="Gasser R.B."/>
        </authorList>
    </citation>
    <scope>NUCLEOTIDE SEQUENCE [LARGE SCALE GENOMIC DNA]</scope>
    <source>
        <strain evidence="10">ISS13</strain>
    </source>
</reference>
<dbReference type="Gene3D" id="3.40.50.300">
    <property type="entry name" value="P-loop containing nucleotide triphosphate hydrolases"/>
    <property type="match status" value="1"/>
</dbReference>
<feature type="compositionally biased region" description="Low complexity" evidence="5">
    <location>
        <begin position="1104"/>
        <end position="1117"/>
    </location>
</feature>
<feature type="repeat" description="ANK" evidence="4">
    <location>
        <begin position="634"/>
        <end position="666"/>
    </location>
</feature>
<dbReference type="InterPro" id="IPR058056">
    <property type="entry name" value="WH_TANC1/2"/>
</dbReference>
<feature type="region of interest" description="Disordered" evidence="5">
    <location>
        <begin position="1102"/>
        <end position="1172"/>
    </location>
</feature>
<evidence type="ECO:0000259" key="7">
    <source>
        <dbReference type="Pfam" id="PF24883"/>
    </source>
</evidence>
<feature type="domain" description="Nephrocystin 3-like N-terminal" evidence="7">
    <location>
        <begin position="120"/>
        <end position="291"/>
    </location>
</feature>
<feature type="compositionally biased region" description="Low complexity" evidence="5">
    <location>
        <begin position="1149"/>
        <end position="1169"/>
    </location>
</feature>
<feature type="repeat" description="ANK" evidence="4">
    <location>
        <begin position="904"/>
        <end position="936"/>
    </location>
</feature>
<evidence type="ECO:0000256" key="1">
    <source>
        <dbReference type="ARBA" id="ARBA00022553"/>
    </source>
</evidence>
<feature type="repeat" description="ANK" evidence="4">
    <location>
        <begin position="601"/>
        <end position="633"/>
    </location>
</feature>
<evidence type="ECO:0000256" key="4">
    <source>
        <dbReference type="PROSITE-ProRule" id="PRU00023"/>
    </source>
</evidence>
<dbReference type="PRINTS" id="PR01415">
    <property type="entry name" value="ANKYRIN"/>
</dbReference>
<keyword evidence="6" id="KW-0812">Transmembrane</keyword>
<dbReference type="Pfam" id="PF24883">
    <property type="entry name" value="NPHP3_N"/>
    <property type="match status" value="1"/>
</dbReference>
<feature type="repeat" description="ANK" evidence="4">
    <location>
        <begin position="937"/>
        <end position="969"/>
    </location>
</feature>
<feature type="repeat" description="ANK" evidence="4">
    <location>
        <begin position="871"/>
        <end position="903"/>
    </location>
</feature>
<feature type="repeat" description="ANK" evidence="4">
    <location>
        <begin position="970"/>
        <end position="1002"/>
    </location>
</feature>
<evidence type="ECO:0000256" key="3">
    <source>
        <dbReference type="ARBA" id="ARBA00023043"/>
    </source>
</evidence>
<feature type="repeat" description="ANK" evidence="4">
    <location>
        <begin position="1036"/>
        <end position="1068"/>
    </location>
</feature>
<organism evidence="10 11">
    <name type="scientific">Trichinella pseudospiralis</name>
    <name type="common">Parasitic roundworm</name>
    <dbReference type="NCBI Taxonomy" id="6337"/>
    <lineage>
        <taxon>Eukaryota</taxon>
        <taxon>Metazoa</taxon>
        <taxon>Ecdysozoa</taxon>
        <taxon>Nematoda</taxon>
        <taxon>Enoplea</taxon>
        <taxon>Dorylaimia</taxon>
        <taxon>Trichinellida</taxon>
        <taxon>Trichinellidae</taxon>
        <taxon>Trichinella</taxon>
    </lineage>
</organism>
<feature type="repeat" description="ANK" evidence="4">
    <location>
        <begin position="700"/>
        <end position="737"/>
    </location>
</feature>
<feature type="repeat" description="ANK" evidence="4">
    <location>
        <begin position="804"/>
        <end position="836"/>
    </location>
</feature>
<dbReference type="InterPro" id="IPR056884">
    <property type="entry name" value="NPHP3-like_N"/>
</dbReference>
<evidence type="ECO:0000256" key="6">
    <source>
        <dbReference type="SAM" id="Phobius"/>
    </source>
</evidence>
<evidence type="ECO:0000313" key="11">
    <source>
        <dbReference type="Proteomes" id="UP000054632"/>
    </source>
</evidence>
<dbReference type="Pfam" id="PF25521">
    <property type="entry name" value="WHD_TANC1"/>
    <property type="match status" value="1"/>
</dbReference>
<keyword evidence="6" id="KW-1133">Transmembrane helix</keyword>
<dbReference type="Pfam" id="PF13637">
    <property type="entry name" value="Ank_4"/>
    <property type="match status" value="1"/>
</dbReference>
<dbReference type="InterPro" id="IPR058018">
    <property type="entry name" value="AAA_lid_TANC1/2"/>
</dbReference>
<sequence length="1282" mass="139718">MHGNVAQSSSNVPAMPLTLVFFVGVMFGFNSLDFITFMNNNNNNNNIFCFNHFLDLLSMFNNLGTCAAEDNSLTSGQCGSRAEIFSSARMKCPLERKRFNGREWLFKRLLHCLEGNVRGVAIVGESGCGKTAVCCELVWPSRADTVQRILNERLLAYHFCNAFEASSSSAGQFVLSLASQLLNAKQHPVMDEYRQIVTTDERKAVWLQDVAACEASPLQAFGALIAEPLAKLKNLREPADSSLFLLIDSMHDQCDRSATGTTASETVTILDCIAEFQEILPKWLLIVCTSRRQCKCLARKLSGFRRITLDDVERPQIASDIQRYILHRLQQMPVDFSGQMDDLVKLLTIKSDGCFLYLEMVLDAAADRFLLLRDVCQVPGTLNGLYLWMCDRLFDNEQPYTTVRTIFSVLLASRQPISLRQLYQCVCTADTSLSWAQFLVAVKRVARLLWTDESMCLLFHSSFADWLTDVKHATPKYHCQPLIGHGCLAMYYSYRAARLGAGELVNFAYHLSRLASSGLSFEQLALWMLQCGAKVDRLVLASRISDSQTERLLEQAGATLTVAGQGEGTDSPMFLAAKYGRTRVCEALLDAGAAVDQPNRDGWTPLRVAALGGHVNTVSLLLRRGAVVDARPADGRTALRAAAWAGHEQCCRLLLKAGADPNLADSDGRTPLITAAYNGHFKAVEALASAGADLNHRDRDGRNALSVLMINAQFSAPHLAVVQLLLSLGSEVDSQDRRGRGALHYAAREGLLKAADLLLDHGADTDREDDNGLTPLMLAASFGRRDLLRRLIDAGAALDSIDSTGKTALSLAAAHGDPGTVQLLVEVGLDEWHKDHSGWMPIHYAASEGHAAACSLLCEHNLDTVNATDKEGRHPLLLAVEEGHADVVDVLLQCGAVVTAPALDGRTALHAASGRGSADLCRVLLQAGALVDAVDVDGRTSLYYAALAGQVGCISTLLQYNADVDVVDTQGRSPLHVAAWVGDEYTVQLLLESGALVDRRDRDGRTALMVSAWRSHTNVAERLLESGADPNARCAEGATALSVAAQQGTDSLVALLLRHNVDMELKDSYGRSAADVARLQGHEKIAGWLEEASADNIRLGTTLSGSSKKSAESKSSSGYQSLARTVATVPVHYDSSNNDDDDDDDDDNNNNNNNNNNDNNNDNDNNSNSCSAPHLFDMGSFSAFSLFDEQNSTDDGEEQQLEQAQQRLIHVALEPKLAVGQRLSNAAAIVDVNTMEMTRSSISTTESDELTTVDWHGCRQTAQRASKRNLIITNPLYRRRSP</sequence>
<feature type="domain" description="TANC1/2-like winged helix" evidence="9">
    <location>
        <begin position="394"/>
        <end position="513"/>
    </location>
</feature>
<feature type="transmembrane region" description="Helical" evidence="6">
    <location>
        <begin position="12"/>
        <end position="32"/>
    </location>
</feature>
<dbReference type="EMBL" id="JYDR01000007">
    <property type="protein sequence ID" value="KRY77411.1"/>
    <property type="molecule type" value="Genomic_DNA"/>
</dbReference>
<dbReference type="SUPFAM" id="SSF52540">
    <property type="entry name" value="P-loop containing nucleoside triphosphate hydrolases"/>
    <property type="match status" value="1"/>
</dbReference>
<feature type="repeat" description="ANK" evidence="4">
    <location>
        <begin position="771"/>
        <end position="803"/>
    </location>
</feature>
<dbReference type="PANTHER" id="PTHR24198:SF165">
    <property type="entry name" value="ANKYRIN REPEAT-CONTAINING PROTEIN-RELATED"/>
    <property type="match status" value="1"/>
</dbReference>
<feature type="repeat" description="ANK" evidence="4">
    <location>
        <begin position="568"/>
        <end position="600"/>
    </location>
</feature>
<gene>
    <name evidence="10" type="primary">ANKRD50</name>
    <name evidence="10" type="ORF">T4A_10376</name>
</gene>
<proteinExistence type="predicted"/>
<evidence type="ECO:0000259" key="9">
    <source>
        <dbReference type="Pfam" id="PF25521"/>
    </source>
</evidence>
<comment type="caution">
    <text evidence="10">The sequence shown here is derived from an EMBL/GenBank/DDBJ whole genome shotgun (WGS) entry which is preliminary data.</text>
</comment>